<comment type="similarity">
    <text evidence="2">Belongs to the major facilitator superfamily. Proton-dependent oligopeptide transporter (POT/PTR) (TC 2.A.17) family.</text>
</comment>
<dbReference type="InterPro" id="IPR036259">
    <property type="entry name" value="MFS_trans_sf"/>
</dbReference>
<keyword evidence="7" id="KW-1185">Reference proteome</keyword>
<protein>
    <submittedName>
        <fullName evidence="8">Protein NRT1/ PTR FAMILY 1.2</fullName>
    </submittedName>
</protein>
<gene>
    <name evidence="8" type="primary">LOC113865522</name>
</gene>
<evidence type="ECO:0000313" key="8">
    <source>
        <dbReference type="RefSeq" id="XP_027355928.1"/>
    </source>
</evidence>
<dbReference type="AlphaFoldDB" id="A0A8B8LKN2"/>
<evidence type="ECO:0000256" key="5">
    <source>
        <dbReference type="ARBA" id="ARBA00023136"/>
    </source>
</evidence>
<dbReference type="Proteomes" id="UP000694853">
    <property type="component" value="Unplaced"/>
</dbReference>
<dbReference type="SUPFAM" id="SSF103473">
    <property type="entry name" value="MFS general substrate transporter"/>
    <property type="match status" value="1"/>
</dbReference>
<comment type="subcellular location">
    <subcellularLocation>
        <location evidence="1">Membrane</location>
        <topology evidence="1">Multi-pass membrane protein</topology>
    </subcellularLocation>
</comment>
<evidence type="ECO:0000256" key="4">
    <source>
        <dbReference type="ARBA" id="ARBA00022989"/>
    </source>
</evidence>
<keyword evidence="5 6" id="KW-0472">Membrane</keyword>
<dbReference type="PANTHER" id="PTHR11654">
    <property type="entry name" value="OLIGOPEPTIDE TRANSPORTER-RELATED"/>
    <property type="match status" value="1"/>
</dbReference>
<feature type="transmembrane region" description="Helical" evidence="6">
    <location>
        <begin position="94"/>
        <end position="114"/>
    </location>
</feature>
<feature type="transmembrane region" description="Helical" evidence="6">
    <location>
        <begin position="333"/>
        <end position="355"/>
    </location>
</feature>
<feature type="transmembrane region" description="Helical" evidence="6">
    <location>
        <begin position="499"/>
        <end position="519"/>
    </location>
</feature>
<dbReference type="GO" id="GO:0016020">
    <property type="term" value="C:membrane"/>
    <property type="evidence" value="ECO:0007669"/>
    <property type="project" value="UniProtKB-SubCell"/>
</dbReference>
<feature type="transmembrane region" description="Helical" evidence="6">
    <location>
        <begin position="375"/>
        <end position="395"/>
    </location>
</feature>
<evidence type="ECO:0000256" key="3">
    <source>
        <dbReference type="ARBA" id="ARBA00022692"/>
    </source>
</evidence>
<dbReference type="InterPro" id="IPR000109">
    <property type="entry name" value="POT_fam"/>
</dbReference>
<feature type="transmembrane region" description="Helical" evidence="6">
    <location>
        <begin position="211"/>
        <end position="237"/>
    </location>
</feature>
<sequence length="578" mass="63600">MESLPELESVMEEPLLSKNRTNAKGGFRTLPFIIAIQAFDRLASLALMPNMILYLTREFGMETAGATNFLLLWSAATNFTPFIAALLADSYVGRYPVIAFGSIASLLGMVLLWLTTMIPLSKPVCDQFAKGCNNSPTTIQLLILHSSFALMSIGGGGIRSSSLAFGVDQLSMRYEDAGIQESYFSWSYASVTVASMLGLTVFVYIQENMGWTVGFGIPVILMFIATLAFFLASPFYVMLKVERNMLSGLVQVLVASYRNRLMELPLEDENGIGIYHHEKDSDLLKPTEKLRFLNKACMIRNPLQDLAPDGKALNPWNLCTVDQVEELKAIVKIVPIWTTGIMMAVNLSQGTFMVLEAASMDRHITSNFQVPSGSFVTFMIVSLILWIIIYDRILVPLASKIKGRRVCLGAKQKIGVGIFTSCIAIASLAIVESIRRKIAIEQGYPEQPQAVVNMSAMWLLPRQILDGLAEGSCLIGQNEFFLTELPPSMSSLASTLSSLGFSVANLVASFILSIVDTVTGGGGNVSWISSNINKGHYDYYYAFIGALSFVNFLYFLYCSKSYGPCKGRGNKNLEECRK</sequence>
<dbReference type="Pfam" id="PF00854">
    <property type="entry name" value="PTR2"/>
    <property type="match status" value="1"/>
</dbReference>
<reference evidence="7" key="1">
    <citation type="journal article" date="2019" name="Toxins">
        <title>Detection of Abrin-Like and Prepropulchellin-Like Toxin Genes and Transcripts Using Whole Genome Sequencing and Full-Length Transcript Sequencing of Abrus precatorius.</title>
        <authorList>
            <person name="Hovde B.T."/>
            <person name="Daligault H.E."/>
            <person name="Hanschen E.R."/>
            <person name="Kunde Y.A."/>
            <person name="Johnson M.B."/>
            <person name="Starkenburg S.R."/>
            <person name="Johnson S.L."/>
        </authorList>
    </citation>
    <scope>NUCLEOTIDE SEQUENCE [LARGE SCALE GENOMIC DNA]</scope>
</reference>
<dbReference type="GeneID" id="113865522"/>
<feature type="transmembrane region" description="Helical" evidence="6">
    <location>
        <begin position="539"/>
        <end position="558"/>
    </location>
</feature>
<evidence type="ECO:0000313" key="7">
    <source>
        <dbReference type="Proteomes" id="UP000694853"/>
    </source>
</evidence>
<feature type="transmembrane region" description="Helical" evidence="6">
    <location>
        <begin position="32"/>
        <end position="56"/>
    </location>
</feature>
<proteinExistence type="inferred from homology"/>
<feature type="transmembrane region" description="Helical" evidence="6">
    <location>
        <begin position="68"/>
        <end position="88"/>
    </location>
</feature>
<keyword evidence="4 6" id="KW-1133">Transmembrane helix</keyword>
<dbReference type="RefSeq" id="XP_027355928.1">
    <property type="nucleotide sequence ID" value="XM_027500127.1"/>
</dbReference>
<accession>A0A8B8LKN2</accession>
<evidence type="ECO:0000256" key="2">
    <source>
        <dbReference type="ARBA" id="ARBA00005982"/>
    </source>
</evidence>
<dbReference type="GO" id="GO:0022857">
    <property type="term" value="F:transmembrane transporter activity"/>
    <property type="evidence" value="ECO:0007669"/>
    <property type="project" value="InterPro"/>
</dbReference>
<dbReference type="Gene3D" id="1.20.1250.20">
    <property type="entry name" value="MFS general substrate transporter like domains"/>
    <property type="match status" value="1"/>
</dbReference>
<name>A0A8B8LKN2_ABRPR</name>
<feature type="transmembrane region" description="Helical" evidence="6">
    <location>
        <begin position="183"/>
        <end position="205"/>
    </location>
</feature>
<organism evidence="7 8">
    <name type="scientific">Abrus precatorius</name>
    <name type="common">Indian licorice</name>
    <name type="synonym">Glycine abrus</name>
    <dbReference type="NCBI Taxonomy" id="3816"/>
    <lineage>
        <taxon>Eukaryota</taxon>
        <taxon>Viridiplantae</taxon>
        <taxon>Streptophyta</taxon>
        <taxon>Embryophyta</taxon>
        <taxon>Tracheophyta</taxon>
        <taxon>Spermatophyta</taxon>
        <taxon>Magnoliopsida</taxon>
        <taxon>eudicotyledons</taxon>
        <taxon>Gunneridae</taxon>
        <taxon>Pentapetalae</taxon>
        <taxon>rosids</taxon>
        <taxon>fabids</taxon>
        <taxon>Fabales</taxon>
        <taxon>Fabaceae</taxon>
        <taxon>Papilionoideae</taxon>
        <taxon>50 kb inversion clade</taxon>
        <taxon>NPAAA clade</taxon>
        <taxon>indigoferoid/millettioid clade</taxon>
        <taxon>Abreae</taxon>
        <taxon>Abrus</taxon>
    </lineage>
</organism>
<reference evidence="8" key="2">
    <citation type="submission" date="2025-08" db="UniProtKB">
        <authorList>
            <consortium name="RefSeq"/>
        </authorList>
    </citation>
    <scope>IDENTIFICATION</scope>
    <source>
        <tissue evidence="8">Young leaves</tissue>
    </source>
</reference>
<dbReference type="OrthoDB" id="8904098at2759"/>
<evidence type="ECO:0000256" key="1">
    <source>
        <dbReference type="ARBA" id="ARBA00004141"/>
    </source>
</evidence>
<keyword evidence="3 6" id="KW-0812">Transmembrane</keyword>
<dbReference type="KEGG" id="aprc:113865522"/>
<evidence type="ECO:0000256" key="6">
    <source>
        <dbReference type="SAM" id="Phobius"/>
    </source>
</evidence>